<dbReference type="RefSeq" id="WP_344818100.1">
    <property type="nucleotide sequence ID" value="NZ_BAABCP010000001.1"/>
</dbReference>
<comment type="caution">
    <text evidence="5">The sequence shown here is derived from an EMBL/GenBank/DDBJ whole genome shotgun (WGS) entry which is preliminary data.</text>
</comment>
<dbReference type="Gene3D" id="3.50.50.60">
    <property type="entry name" value="FAD/NAD(P)-binding domain"/>
    <property type="match status" value="1"/>
</dbReference>
<keyword evidence="2" id="KW-0285">Flavoprotein</keyword>
<organism evidence="5 6">
    <name type="scientific">Microbacterium soli</name>
    <dbReference type="NCBI Taxonomy" id="446075"/>
    <lineage>
        <taxon>Bacteria</taxon>
        <taxon>Bacillati</taxon>
        <taxon>Actinomycetota</taxon>
        <taxon>Actinomycetes</taxon>
        <taxon>Micrococcales</taxon>
        <taxon>Microbacteriaceae</taxon>
        <taxon>Microbacterium</taxon>
    </lineage>
</organism>
<evidence type="ECO:0000256" key="2">
    <source>
        <dbReference type="ARBA" id="ARBA00022630"/>
    </source>
</evidence>
<reference evidence="6" key="1">
    <citation type="journal article" date="2019" name="Int. J. Syst. Evol. Microbiol.">
        <title>The Global Catalogue of Microorganisms (GCM) 10K type strain sequencing project: providing services to taxonomists for standard genome sequencing and annotation.</title>
        <authorList>
            <consortium name="The Broad Institute Genomics Platform"/>
            <consortium name="The Broad Institute Genome Sequencing Center for Infectious Disease"/>
            <person name="Wu L."/>
            <person name="Ma J."/>
        </authorList>
    </citation>
    <scope>NUCLEOTIDE SEQUENCE [LARGE SCALE GENOMIC DNA]</scope>
    <source>
        <strain evidence="6">JCM 17024</strain>
    </source>
</reference>
<dbReference type="PRINTS" id="PR00420">
    <property type="entry name" value="RNGMNOXGNASE"/>
</dbReference>
<gene>
    <name evidence="5" type="ORF">GCM10022383_06870</name>
</gene>
<evidence type="ECO:0000256" key="3">
    <source>
        <dbReference type="ARBA" id="ARBA00022827"/>
    </source>
</evidence>
<comment type="cofactor">
    <cofactor evidence="1">
        <name>FAD</name>
        <dbReference type="ChEBI" id="CHEBI:57692"/>
    </cofactor>
</comment>
<evidence type="ECO:0000256" key="1">
    <source>
        <dbReference type="ARBA" id="ARBA00001974"/>
    </source>
</evidence>
<dbReference type="InterPro" id="IPR036188">
    <property type="entry name" value="FAD/NAD-bd_sf"/>
</dbReference>
<evidence type="ECO:0000259" key="4">
    <source>
        <dbReference type="Pfam" id="PF01494"/>
    </source>
</evidence>
<evidence type="ECO:0000313" key="6">
    <source>
        <dbReference type="Proteomes" id="UP001501591"/>
    </source>
</evidence>
<dbReference type="Pfam" id="PF01494">
    <property type="entry name" value="FAD_binding_3"/>
    <property type="match status" value="1"/>
</dbReference>
<feature type="domain" description="FAD-binding" evidence="4">
    <location>
        <begin position="6"/>
        <end position="358"/>
    </location>
</feature>
<keyword evidence="3" id="KW-0274">FAD</keyword>
<dbReference type="NCBIfam" id="NF004780">
    <property type="entry name" value="PRK06126.1"/>
    <property type="match status" value="1"/>
</dbReference>
<dbReference type="Gene3D" id="3.30.9.10">
    <property type="entry name" value="D-Amino Acid Oxidase, subunit A, domain 2"/>
    <property type="match status" value="1"/>
</dbReference>
<dbReference type="InterPro" id="IPR002938">
    <property type="entry name" value="FAD-bd"/>
</dbReference>
<dbReference type="Pfam" id="PF21274">
    <property type="entry name" value="Rng_hyd_C"/>
    <property type="match status" value="1"/>
</dbReference>
<dbReference type="Gene3D" id="3.40.30.120">
    <property type="match status" value="1"/>
</dbReference>
<sequence length="545" mass="60077">MSVISTHVLIVGAGPIGLALATDLGSRGVDCRVVERLESLDVSDPKIMHVSVRTMEFCRRLGISQAVRHWGFPEEHPQDTAFVTSMTGHELARINVPSIADTPPSPFSPEETTHCPQNWFDPILRERAAAYSSVRFEYGKELIGYDQDDNGVEARLRDVVDGAEETIHAQYLVACDGYHSTVRPTFGVSMTGRQRVDYSVNILFRSGALRGAQPFADALRYVLIGPEGTWGTLWSVDGRDVWRLTVYGTDGAGINALDPDDAIDRLGLPGLRYEILSVTRWTRRALVAERMQDRRVFLAGDSAHVTPPNGGLGMNTGFADAMNLGWKLAAVLEGWADAGLLDTYETERMPVVQFAVDEAMRNYTRITEDTTLDGLDADTDEGERIREELGSRLRAENVKAWRPVGVHLGYVYSSSAIVADASPQQSESEESEEYEPSTIPGVRAPHAWLRDGRSTLDLFGAGYALLTFGADRDNIAEFLRAAALHSVPVEVHDLTDQGFASLYQRRLVLVRPDGHVAWRGDEFTDVNLLVDSLRGVRSSGDCSPR</sequence>
<dbReference type="PANTHER" id="PTHR43004">
    <property type="entry name" value="TRK SYSTEM POTASSIUM UPTAKE PROTEIN"/>
    <property type="match status" value="1"/>
</dbReference>
<dbReference type="PANTHER" id="PTHR43004:SF19">
    <property type="entry name" value="BINDING MONOOXYGENASE, PUTATIVE (JCVI)-RELATED"/>
    <property type="match status" value="1"/>
</dbReference>
<name>A0ABP7MVW5_9MICO</name>
<dbReference type="Proteomes" id="UP001501591">
    <property type="component" value="Unassembled WGS sequence"/>
</dbReference>
<keyword evidence="6" id="KW-1185">Reference proteome</keyword>
<accession>A0ABP7MVW5</accession>
<proteinExistence type="predicted"/>
<protein>
    <submittedName>
        <fullName evidence="5">FAD-dependent oxidoreductase</fullName>
    </submittedName>
</protein>
<dbReference type="InterPro" id="IPR050641">
    <property type="entry name" value="RIFMO-like"/>
</dbReference>
<dbReference type="SUPFAM" id="SSF51905">
    <property type="entry name" value="FAD/NAD(P)-binding domain"/>
    <property type="match status" value="1"/>
</dbReference>
<evidence type="ECO:0000313" key="5">
    <source>
        <dbReference type="EMBL" id="GAA3930923.1"/>
    </source>
</evidence>
<dbReference type="EMBL" id="BAABCP010000001">
    <property type="protein sequence ID" value="GAA3930923.1"/>
    <property type="molecule type" value="Genomic_DNA"/>
</dbReference>